<comment type="caution">
    <text evidence="2">The sequence shown here is derived from an EMBL/GenBank/DDBJ whole genome shotgun (WGS) entry which is preliminary data.</text>
</comment>
<proteinExistence type="predicted"/>
<organism evidence="2 3">
    <name type="scientific">Salinactinospora qingdaonensis</name>
    <dbReference type="NCBI Taxonomy" id="702744"/>
    <lineage>
        <taxon>Bacteria</taxon>
        <taxon>Bacillati</taxon>
        <taxon>Actinomycetota</taxon>
        <taxon>Actinomycetes</taxon>
        <taxon>Streptosporangiales</taxon>
        <taxon>Nocardiopsidaceae</taxon>
        <taxon>Salinactinospora</taxon>
    </lineage>
</organism>
<protein>
    <recommendedName>
        <fullName evidence="1">DUF397 domain-containing protein</fullName>
    </recommendedName>
</protein>
<dbReference type="InterPro" id="IPR007278">
    <property type="entry name" value="DUF397"/>
</dbReference>
<dbReference type="Pfam" id="PF04149">
    <property type="entry name" value="DUF397"/>
    <property type="match status" value="1"/>
</dbReference>
<sequence>MRHASFNWKTSSYSPSRNGDCVEAGASLDGTFQYAVRDSKNRGGTALLFSSVEWAAFVRGIKAGDFPS</sequence>
<keyword evidence="3" id="KW-1185">Reference proteome</keyword>
<evidence type="ECO:0000313" key="3">
    <source>
        <dbReference type="Proteomes" id="UP001500908"/>
    </source>
</evidence>
<gene>
    <name evidence="2" type="ORF">GCM10022402_34870</name>
</gene>
<dbReference type="Proteomes" id="UP001500908">
    <property type="component" value="Unassembled WGS sequence"/>
</dbReference>
<dbReference type="RefSeq" id="WP_344973158.1">
    <property type="nucleotide sequence ID" value="NZ_BAABDD010000017.1"/>
</dbReference>
<dbReference type="EMBL" id="BAABDD010000017">
    <property type="protein sequence ID" value="GAA3753078.1"/>
    <property type="molecule type" value="Genomic_DNA"/>
</dbReference>
<evidence type="ECO:0000259" key="1">
    <source>
        <dbReference type="Pfam" id="PF04149"/>
    </source>
</evidence>
<evidence type="ECO:0000313" key="2">
    <source>
        <dbReference type="EMBL" id="GAA3753078.1"/>
    </source>
</evidence>
<name>A0ABP7G0G5_9ACTN</name>
<reference evidence="3" key="1">
    <citation type="journal article" date="2019" name="Int. J. Syst. Evol. Microbiol.">
        <title>The Global Catalogue of Microorganisms (GCM) 10K type strain sequencing project: providing services to taxonomists for standard genome sequencing and annotation.</title>
        <authorList>
            <consortium name="The Broad Institute Genomics Platform"/>
            <consortium name="The Broad Institute Genome Sequencing Center for Infectious Disease"/>
            <person name="Wu L."/>
            <person name="Ma J."/>
        </authorList>
    </citation>
    <scope>NUCLEOTIDE SEQUENCE [LARGE SCALE GENOMIC DNA]</scope>
    <source>
        <strain evidence="3">JCM 17137</strain>
    </source>
</reference>
<feature type="domain" description="DUF397" evidence="1">
    <location>
        <begin position="7"/>
        <end position="62"/>
    </location>
</feature>
<accession>A0ABP7G0G5</accession>